<dbReference type="Proteomes" id="UP000282674">
    <property type="component" value="Unassembled WGS sequence"/>
</dbReference>
<proteinExistence type="predicted"/>
<sequence>MPAETEFVAELTAVLAYTADTRDVGPLRELTEEAARREDLSKSSWLLAKCELERELCRERDAADAVMVWEGLARHAAGLPDEDPARLVINTMRAKYVKRRGHPGDPERAAELYRREWERRRRLLPEEDPRLSTARANYAVAVRDRGRPGDIKEALGILEEETKRRVDRFGAHLPFTWIAHVVLAQTLILLAEETDDPEERRRLAAEAADNTHDKLTQRRRRFGWSHAATLRAQVVRAHALVLTGDLTAAIEILDPLVGQEKAMQIEPGRCDLLLARAHREGHPVKALHHAGTSARLAVSVWQRTQAEKLVAELTVT</sequence>
<dbReference type="Gene3D" id="1.25.40.10">
    <property type="entry name" value="Tetratricopeptide repeat domain"/>
    <property type="match status" value="1"/>
</dbReference>
<name>A0A3M2LM68_9ACTN</name>
<protein>
    <submittedName>
        <fullName evidence="1">Uncharacterized protein</fullName>
    </submittedName>
</protein>
<dbReference type="RefSeq" id="WP_122198515.1">
    <property type="nucleotide sequence ID" value="NZ_JBHSKC010000048.1"/>
</dbReference>
<dbReference type="InterPro" id="IPR011990">
    <property type="entry name" value="TPR-like_helical_dom_sf"/>
</dbReference>
<dbReference type="EMBL" id="RFFG01000090">
    <property type="protein sequence ID" value="RMI38216.1"/>
    <property type="molecule type" value="Genomic_DNA"/>
</dbReference>
<organism evidence="1 2">
    <name type="scientific">Actinomadura harenae</name>
    <dbReference type="NCBI Taxonomy" id="2483351"/>
    <lineage>
        <taxon>Bacteria</taxon>
        <taxon>Bacillati</taxon>
        <taxon>Actinomycetota</taxon>
        <taxon>Actinomycetes</taxon>
        <taxon>Streptosporangiales</taxon>
        <taxon>Thermomonosporaceae</taxon>
        <taxon>Actinomadura</taxon>
    </lineage>
</organism>
<evidence type="ECO:0000313" key="2">
    <source>
        <dbReference type="Proteomes" id="UP000282674"/>
    </source>
</evidence>
<evidence type="ECO:0000313" key="1">
    <source>
        <dbReference type="EMBL" id="RMI38216.1"/>
    </source>
</evidence>
<accession>A0A3M2LM68</accession>
<reference evidence="1 2" key="1">
    <citation type="submission" date="2018-10" db="EMBL/GenBank/DDBJ databases">
        <title>Isolation from soil.</title>
        <authorList>
            <person name="Hu J."/>
        </authorList>
    </citation>
    <scope>NUCLEOTIDE SEQUENCE [LARGE SCALE GENOMIC DNA]</scope>
    <source>
        <strain evidence="1 2">NEAU-Ht49</strain>
    </source>
</reference>
<gene>
    <name evidence="1" type="ORF">EBO15_33630</name>
</gene>
<keyword evidence="2" id="KW-1185">Reference proteome</keyword>
<dbReference type="OrthoDB" id="3469309at2"/>
<dbReference type="AlphaFoldDB" id="A0A3M2LM68"/>
<comment type="caution">
    <text evidence="1">The sequence shown here is derived from an EMBL/GenBank/DDBJ whole genome shotgun (WGS) entry which is preliminary data.</text>
</comment>